<dbReference type="Proteomes" id="UP000316759">
    <property type="component" value="Unassembled WGS sequence"/>
</dbReference>
<evidence type="ECO:0000256" key="1">
    <source>
        <dbReference type="ARBA" id="ARBA00004138"/>
    </source>
</evidence>
<feature type="compositionally biased region" description="Polar residues" evidence="5">
    <location>
        <begin position="160"/>
        <end position="169"/>
    </location>
</feature>
<feature type="compositionally biased region" description="Basic and acidic residues" evidence="5">
    <location>
        <begin position="75"/>
        <end position="94"/>
    </location>
</feature>
<comment type="subcellular location">
    <subcellularLocation>
        <location evidence="1">Cell projection</location>
        <location evidence="1">Cilium</location>
    </subcellularLocation>
</comment>
<evidence type="ECO:0000256" key="3">
    <source>
        <dbReference type="ARBA" id="ARBA00023273"/>
    </source>
</evidence>
<feature type="compositionally biased region" description="Basic and acidic residues" evidence="5">
    <location>
        <begin position="1"/>
        <end position="20"/>
    </location>
</feature>
<dbReference type="PANTHER" id="PTHR15654">
    <property type="entry name" value="COILED-COIL DOMAIN-CONTAINING PROTEIN 113-RELATED"/>
    <property type="match status" value="1"/>
</dbReference>
<evidence type="ECO:0000259" key="6">
    <source>
        <dbReference type="Pfam" id="PF13870"/>
    </source>
</evidence>
<dbReference type="EMBL" id="SUNJ01004981">
    <property type="protein sequence ID" value="TPP64003.1"/>
    <property type="molecule type" value="Genomic_DNA"/>
</dbReference>
<keyword evidence="2 4" id="KW-0175">Coiled coil</keyword>
<comment type="caution">
    <text evidence="7">The sequence shown here is derived from an EMBL/GenBank/DDBJ whole genome shotgun (WGS) entry which is preliminary data.</text>
</comment>
<dbReference type="InterPro" id="IPR025254">
    <property type="entry name" value="CCDC113/CCDC96_CC"/>
</dbReference>
<feature type="compositionally biased region" description="Basic and acidic residues" evidence="5">
    <location>
        <begin position="27"/>
        <end position="40"/>
    </location>
</feature>
<feature type="coiled-coil region" evidence="4">
    <location>
        <begin position="301"/>
        <end position="339"/>
    </location>
</feature>
<keyword evidence="3" id="KW-0966">Cell projection</keyword>
<feature type="coiled-coil region" evidence="4">
    <location>
        <begin position="386"/>
        <end position="446"/>
    </location>
</feature>
<dbReference type="GO" id="GO:0036064">
    <property type="term" value="C:ciliary basal body"/>
    <property type="evidence" value="ECO:0007669"/>
    <property type="project" value="TreeGrafter"/>
</dbReference>
<sequence>MDSFTNDEKMNKTPSHEQRKLSSGHTSADETVRESNRQVEDSNAVEANATTTPEPNAIPANSLTDADPVPSTGRKPSDSVTKDRENTTEEHGEGEVGNEQLDTHAEPPADVHPADTPNIVQNEVETAVEDLPPNSPLPETTPEDAATPNRPESEVKEGSQDQYSVTPDISEQEESLSGMHRHTPQEDAPIAPTDYHLEEGSGALVGQTDQFDNSESSDLSEDQEEKQQLREQLIEQYRQAVIEHKIARETNLQLQTKLAEYFRRKKADAVEQHSATSSAGGSGADGAVDYEQRYNKYIVSLTELRRQYQTMQNTYHKQIEELKNICAQRQQEVEEAYKEFTNYKYSIGKKALHSRTGRPINPKDLLAMLAAEQKKETIVMAVRLENIKLRNEVAKVEAILKSKEELAEGLHLIDFEQLKIENQTYNEKIEERNEELAKLKKKISSTVQIMTHVKEKLQAVQSDNARQRQRLGIADAELTFNRDQLTRLKQTRDHLRADNSRLRRSCGLLGKSALLFNYEDSVDAVNSKRAALEETKRITLNYQNRTKNLQEKIGSIREKGIQR</sequence>
<dbReference type="AlphaFoldDB" id="A0A504YS26"/>
<dbReference type="STRING" id="46835.A0A504YS26"/>
<evidence type="ECO:0000313" key="7">
    <source>
        <dbReference type="EMBL" id="TPP64003.1"/>
    </source>
</evidence>
<reference evidence="7 8" key="1">
    <citation type="submission" date="2019-04" db="EMBL/GenBank/DDBJ databases">
        <title>Annotation for the trematode Fasciola gigantica.</title>
        <authorList>
            <person name="Choi Y.-J."/>
        </authorList>
    </citation>
    <scope>NUCLEOTIDE SEQUENCE [LARGE SCALE GENOMIC DNA]</scope>
    <source>
        <strain evidence="7">Uganda_cow_1</strain>
    </source>
</reference>
<proteinExistence type="predicted"/>
<dbReference type="OrthoDB" id="10254794at2759"/>
<protein>
    <submittedName>
        <fullName evidence="7">Coiled-coil domain-containing protein 96</fullName>
    </submittedName>
</protein>
<evidence type="ECO:0000313" key="8">
    <source>
        <dbReference type="Proteomes" id="UP000316759"/>
    </source>
</evidence>
<feature type="domain" description="CCDC113/CCDC96 coiled-coil" evidence="6">
    <location>
        <begin position="373"/>
        <end position="545"/>
    </location>
</feature>
<feature type="compositionally biased region" description="Polar residues" evidence="5">
    <location>
        <begin position="48"/>
        <end position="64"/>
    </location>
</feature>
<gene>
    <name evidence="7" type="ORF">FGIG_02600</name>
</gene>
<evidence type="ECO:0000256" key="4">
    <source>
        <dbReference type="SAM" id="Coils"/>
    </source>
</evidence>
<evidence type="ECO:0000256" key="5">
    <source>
        <dbReference type="SAM" id="MobiDB-lite"/>
    </source>
</evidence>
<feature type="compositionally biased region" description="Basic and acidic residues" evidence="5">
    <location>
        <begin position="101"/>
        <end position="113"/>
    </location>
</feature>
<organism evidence="7 8">
    <name type="scientific">Fasciola gigantica</name>
    <name type="common">Giant liver fluke</name>
    <dbReference type="NCBI Taxonomy" id="46835"/>
    <lineage>
        <taxon>Eukaryota</taxon>
        <taxon>Metazoa</taxon>
        <taxon>Spiralia</taxon>
        <taxon>Lophotrochozoa</taxon>
        <taxon>Platyhelminthes</taxon>
        <taxon>Trematoda</taxon>
        <taxon>Digenea</taxon>
        <taxon>Plagiorchiida</taxon>
        <taxon>Echinostomata</taxon>
        <taxon>Echinostomatoidea</taxon>
        <taxon>Fasciolidae</taxon>
        <taxon>Fasciola</taxon>
    </lineage>
</organism>
<dbReference type="InterPro" id="IPR051885">
    <property type="entry name" value="CC_CF"/>
</dbReference>
<feature type="region of interest" description="Disordered" evidence="5">
    <location>
        <begin position="206"/>
        <end position="228"/>
    </location>
</feature>
<accession>A0A504YS26</accession>
<dbReference type="PANTHER" id="PTHR15654:SF1">
    <property type="entry name" value="COILED-COIL DOMAIN-CONTAINING PROTEIN 96"/>
    <property type="match status" value="1"/>
</dbReference>
<dbReference type="GO" id="GO:0060271">
    <property type="term" value="P:cilium assembly"/>
    <property type="evidence" value="ECO:0007669"/>
    <property type="project" value="TreeGrafter"/>
</dbReference>
<dbReference type="Pfam" id="PF13870">
    <property type="entry name" value="CCDC113_CCDC96_CC"/>
    <property type="match status" value="1"/>
</dbReference>
<evidence type="ECO:0000256" key="2">
    <source>
        <dbReference type="ARBA" id="ARBA00023054"/>
    </source>
</evidence>
<name>A0A504YS26_FASGI</name>
<keyword evidence="8" id="KW-1185">Reference proteome</keyword>
<dbReference type="GO" id="GO:0005930">
    <property type="term" value="C:axoneme"/>
    <property type="evidence" value="ECO:0007669"/>
    <property type="project" value="TreeGrafter"/>
</dbReference>
<feature type="region of interest" description="Disordered" evidence="5">
    <location>
        <begin position="1"/>
        <end position="194"/>
    </location>
</feature>